<dbReference type="AlphaFoldDB" id="A0A2Z6RE59"/>
<gene>
    <name evidence="1" type="ORF">RclHR1_00400012</name>
</gene>
<evidence type="ECO:0000313" key="2">
    <source>
        <dbReference type="Proteomes" id="UP000247702"/>
    </source>
</evidence>
<proteinExistence type="predicted"/>
<dbReference type="Proteomes" id="UP000247702">
    <property type="component" value="Unassembled WGS sequence"/>
</dbReference>
<accession>A0A2Z6RE59</accession>
<keyword evidence="2" id="KW-1185">Reference proteome</keyword>
<dbReference type="EMBL" id="BEXD01003335">
    <property type="protein sequence ID" value="GBC00898.1"/>
    <property type="molecule type" value="Genomic_DNA"/>
</dbReference>
<sequence>MFRMSLGLGNTWNLASWIPDMEIDTDFNLLLISNFSGADFSFLDIEFWQRLLPDEKHDRTFGIKCCQTKGMTELLKLREIKLQKEPQPNKKKKEKKS</sequence>
<reference evidence="1 2" key="1">
    <citation type="submission" date="2017-11" db="EMBL/GenBank/DDBJ databases">
        <title>The genome of Rhizophagus clarus HR1 reveals common genetic basis of auxotrophy among arbuscular mycorrhizal fungi.</title>
        <authorList>
            <person name="Kobayashi Y."/>
        </authorList>
    </citation>
    <scope>NUCLEOTIDE SEQUENCE [LARGE SCALE GENOMIC DNA]</scope>
    <source>
        <strain evidence="1 2">HR1</strain>
    </source>
</reference>
<protein>
    <submittedName>
        <fullName evidence="1">Uncharacterized protein</fullName>
    </submittedName>
</protein>
<organism evidence="1 2">
    <name type="scientific">Rhizophagus clarus</name>
    <dbReference type="NCBI Taxonomy" id="94130"/>
    <lineage>
        <taxon>Eukaryota</taxon>
        <taxon>Fungi</taxon>
        <taxon>Fungi incertae sedis</taxon>
        <taxon>Mucoromycota</taxon>
        <taxon>Glomeromycotina</taxon>
        <taxon>Glomeromycetes</taxon>
        <taxon>Glomerales</taxon>
        <taxon>Glomeraceae</taxon>
        <taxon>Rhizophagus</taxon>
    </lineage>
</organism>
<name>A0A2Z6RE59_9GLOM</name>
<evidence type="ECO:0000313" key="1">
    <source>
        <dbReference type="EMBL" id="GBC00898.1"/>
    </source>
</evidence>
<comment type="caution">
    <text evidence="1">The sequence shown here is derived from an EMBL/GenBank/DDBJ whole genome shotgun (WGS) entry which is preliminary data.</text>
</comment>